<sequence length="301" mass="34869">MTTLKAYCRKFSPNIFVQTKCQNCFRTREVHSADALEKSKTCESLNPQSCIACVRTPLSHYWANYINGKKKHLSFSDRDNETPLFNTTSSPTAQFWIDKNRRNAALSDVKKLKASIVELQGISEQASQLTHELVCCRQELIQLRKTIKSNEDNVDHNKTNSYEDNIEKIKIISINENLNNHLNNQTINHQNIQNNQNNQIANKNIDLETIRKLNSELKEAQSNYDFLEIAYEKLTKKIIQMEKTHESDLNLMKDRINDLTQKLVTSEQLLRLAKQKISKYESRHERRRSSLKGKAAVCADI</sequence>
<keyword evidence="1" id="KW-0175">Coiled coil</keyword>
<dbReference type="OrthoDB" id="9942268at2759"/>
<evidence type="ECO:0000313" key="2">
    <source>
        <dbReference type="EMBL" id="CAD7631115.1"/>
    </source>
</evidence>
<evidence type="ECO:0000256" key="1">
    <source>
        <dbReference type="SAM" id="Coils"/>
    </source>
</evidence>
<dbReference type="EMBL" id="CAJPIZ010009013">
    <property type="protein sequence ID" value="CAG2111545.1"/>
    <property type="molecule type" value="Genomic_DNA"/>
</dbReference>
<accession>A0A7R9Q4E4</accession>
<organism evidence="2">
    <name type="scientific">Medioppia subpectinata</name>
    <dbReference type="NCBI Taxonomy" id="1979941"/>
    <lineage>
        <taxon>Eukaryota</taxon>
        <taxon>Metazoa</taxon>
        <taxon>Ecdysozoa</taxon>
        <taxon>Arthropoda</taxon>
        <taxon>Chelicerata</taxon>
        <taxon>Arachnida</taxon>
        <taxon>Acari</taxon>
        <taxon>Acariformes</taxon>
        <taxon>Sarcoptiformes</taxon>
        <taxon>Oribatida</taxon>
        <taxon>Brachypylina</taxon>
        <taxon>Oppioidea</taxon>
        <taxon>Oppiidae</taxon>
        <taxon>Medioppia</taxon>
    </lineage>
</organism>
<feature type="coiled-coil region" evidence="1">
    <location>
        <begin position="175"/>
        <end position="283"/>
    </location>
</feature>
<keyword evidence="3" id="KW-1185">Reference proteome</keyword>
<dbReference type="Proteomes" id="UP000759131">
    <property type="component" value="Unassembled WGS sequence"/>
</dbReference>
<evidence type="ECO:0000313" key="3">
    <source>
        <dbReference type="Proteomes" id="UP000759131"/>
    </source>
</evidence>
<protein>
    <submittedName>
        <fullName evidence="2">Uncharacterized protein</fullName>
    </submittedName>
</protein>
<dbReference type="AlphaFoldDB" id="A0A7R9Q4E4"/>
<proteinExistence type="predicted"/>
<gene>
    <name evidence="2" type="ORF">OSB1V03_LOCUS11524</name>
</gene>
<reference evidence="2" key="1">
    <citation type="submission" date="2020-11" db="EMBL/GenBank/DDBJ databases">
        <authorList>
            <person name="Tran Van P."/>
        </authorList>
    </citation>
    <scope>NUCLEOTIDE SEQUENCE</scope>
</reference>
<name>A0A7R9Q4E4_9ACAR</name>
<dbReference type="EMBL" id="OC863588">
    <property type="protein sequence ID" value="CAD7631115.1"/>
    <property type="molecule type" value="Genomic_DNA"/>
</dbReference>